<dbReference type="OrthoDB" id="1738320at2"/>
<dbReference type="InterPro" id="IPR009045">
    <property type="entry name" value="Zn_M74/Hedgehog-like"/>
</dbReference>
<dbReference type="Proteomes" id="UP000003860">
    <property type="component" value="Unassembled WGS sequence"/>
</dbReference>
<reference evidence="1" key="1">
    <citation type="submission" date="2009-07" db="EMBL/GenBank/DDBJ databases">
        <authorList>
            <consortium name="US DOE Joint Genome Institute (JGI-PGF)"/>
            <person name="Lucas S."/>
            <person name="Copeland A."/>
            <person name="Lapidus A."/>
            <person name="Glavina del Rio T."/>
            <person name="Tice H."/>
            <person name="Bruce D."/>
            <person name="Goodwin L."/>
            <person name="Pitluck S."/>
            <person name="Larimer F."/>
            <person name="Land M.L."/>
            <person name="Mouttaki H."/>
            <person name="He Z."/>
            <person name="Zhou J."/>
            <person name="Hemme C.L."/>
        </authorList>
    </citation>
    <scope>NUCLEOTIDE SEQUENCE</scope>
    <source>
        <strain evidence="1">DSM 2782</strain>
    </source>
</reference>
<gene>
    <name evidence="1" type="ORF">Cpap_1543</name>
</gene>
<name>F1TEI5_9FIRM</name>
<proteinExistence type="predicted"/>
<evidence type="ECO:0000313" key="1">
    <source>
        <dbReference type="EMBL" id="EGD47151.1"/>
    </source>
</evidence>
<dbReference type="SUPFAM" id="SSF55166">
    <property type="entry name" value="Hedgehog/DD-peptidase"/>
    <property type="match status" value="1"/>
</dbReference>
<dbReference type="Gene3D" id="3.30.1380.10">
    <property type="match status" value="1"/>
</dbReference>
<dbReference type="EMBL" id="ACXX02000009">
    <property type="protein sequence ID" value="EGD47151.1"/>
    <property type="molecule type" value="Genomic_DNA"/>
</dbReference>
<sequence length="234" mass="26118">MYSVKFKYSDESYVYHKLITAVNVLCAAKGKNCLCTSGYRSLAKQKVINAQSLAQRKSQGGYQLSNGAVYTPDGKCWAAPFGKSNHCFCIAMDITDEWFNKLSNSELKKYGLIKPMSYEPWHVELIETRGLSQLQKEAIRDSVLRGTGENDMNVKEFQAMTGLKDDGIVGPVTKAKAKEMLQVCQEILGNKFDNPESVIKACMSNPGMWTKKLSEVPHLGDYTMNIVKMMGGRT</sequence>
<accession>F1TEI5</accession>
<comment type="caution">
    <text evidence="1">The sequence shown here is derived from an EMBL/GenBank/DDBJ whole genome shotgun (WGS) entry which is preliminary data.</text>
</comment>
<dbReference type="STRING" id="588581.Cpap_1543"/>
<dbReference type="GO" id="GO:0004180">
    <property type="term" value="F:carboxypeptidase activity"/>
    <property type="evidence" value="ECO:0007669"/>
    <property type="project" value="UniProtKB-KW"/>
</dbReference>
<reference evidence="1" key="2">
    <citation type="submission" date="2011-01" db="EMBL/GenBank/DDBJ databases">
        <title>The Non-contiguous Finished genome of Clostridium papyrosolvens.</title>
        <authorList>
            <person name="Lucas S."/>
            <person name="Copeland A."/>
            <person name="Lapidus A."/>
            <person name="Cheng J.-F."/>
            <person name="Goodwin L."/>
            <person name="Pitluck S."/>
            <person name="Misra M."/>
            <person name="Chertkov O."/>
            <person name="Detter J.C."/>
            <person name="Han C."/>
            <person name="Tapia R."/>
            <person name="Land M."/>
            <person name="Hauser L."/>
            <person name="Kyrpides N."/>
            <person name="Ivanova N."/>
            <person name="Pagani I."/>
            <person name="Mouttaki H."/>
            <person name="He Z."/>
            <person name="Zhou J."/>
            <person name="Hemme C.L."/>
            <person name="Woyke T."/>
        </authorList>
    </citation>
    <scope>NUCLEOTIDE SEQUENCE [LARGE SCALE GENOMIC DNA]</scope>
    <source>
        <strain evidence="1">DSM 2782</strain>
    </source>
</reference>
<evidence type="ECO:0000313" key="2">
    <source>
        <dbReference type="Proteomes" id="UP000003860"/>
    </source>
</evidence>
<dbReference type="CDD" id="cd14814">
    <property type="entry name" value="Peptidase_M15"/>
    <property type="match status" value="1"/>
</dbReference>
<dbReference type="RefSeq" id="WP_004620183.1">
    <property type="nucleotide sequence ID" value="NZ_ACXX02000009.1"/>
</dbReference>
<protein>
    <submittedName>
        <fullName evidence="1">Peptidase M15B and M15C DD-carboxypeptidase VanY/endolysin</fullName>
    </submittedName>
</protein>
<organism evidence="1 2">
    <name type="scientific">Ruminiclostridium papyrosolvens DSM 2782</name>
    <dbReference type="NCBI Taxonomy" id="588581"/>
    <lineage>
        <taxon>Bacteria</taxon>
        <taxon>Bacillati</taxon>
        <taxon>Bacillota</taxon>
        <taxon>Clostridia</taxon>
        <taxon>Eubacteriales</taxon>
        <taxon>Oscillospiraceae</taxon>
        <taxon>Ruminiclostridium</taxon>
    </lineage>
</organism>
<dbReference type="AlphaFoldDB" id="F1TEI5"/>
<keyword evidence="2" id="KW-1185">Reference proteome</keyword>